<keyword evidence="1" id="KW-0812">Transmembrane</keyword>
<feature type="transmembrane region" description="Helical" evidence="1">
    <location>
        <begin position="12"/>
        <end position="31"/>
    </location>
</feature>
<dbReference type="EMBL" id="WNHB01000037">
    <property type="protein sequence ID" value="MTT33309.1"/>
    <property type="molecule type" value="Genomic_DNA"/>
</dbReference>
<dbReference type="Proteomes" id="UP000440978">
    <property type="component" value="Unassembled WGS sequence"/>
</dbReference>
<dbReference type="AlphaFoldDB" id="A0A6N8CT11"/>
<keyword evidence="1" id="KW-0472">Membrane</keyword>
<gene>
    <name evidence="2" type="ORF">GMB86_15015</name>
</gene>
<dbReference type="Pfam" id="PF10852">
    <property type="entry name" value="DUF2651"/>
    <property type="match status" value="1"/>
</dbReference>
<evidence type="ECO:0000313" key="2">
    <source>
        <dbReference type="EMBL" id="MTT33309.1"/>
    </source>
</evidence>
<protein>
    <submittedName>
        <fullName evidence="2">DUF2651 domain-containing protein</fullName>
    </submittedName>
</protein>
<reference evidence="2 3" key="1">
    <citation type="submission" date="2019-11" db="EMBL/GenBank/DDBJ databases">
        <title>Terrilactibacillus tamarindus sp. nov. BCM23-1 isolated from bark of Tamarindus indica.</title>
        <authorList>
            <person name="Kingkaew E."/>
            <person name="Tanasupawat S."/>
        </authorList>
    </citation>
    <scope>NUCLEOTIDE SEQUENCE [LARGE SCALE GENOMIC DNA]</scope>
    <source>
        <strain evidence="2 3">BCM23-1</strain>
    </source>
</reference>
<feature type="transmembrane region" description="Helical" evidence="1">
    <location>
        <begin position="60"/>
        <end position="83"/>
    </location>
</feature>
<proteinExistence type="predicted"/>
<feature type="transmembrane region" description="Helical" evidence="1">
    <location>
        <begin position="36"/>
        <end position="54"/>
    </location>
</feature>
<accession>A0A6N8CT11</accession>
<keyword evidence="3" id="KW-1185">Reference proteome</keyword>
<evidence type="ECO:0000313" key="3">
    <source>
        <dbReference type="Proteomes" id="UP000440978"/>
    </source>
</evidence>
<keyword evidence="1" id="KW-1133">Transmembrane helix</keyword>
<comment type="caution">
    <text evidence="2">The sequence shown here is derived from an EMBL/GenBank/DDBJ whole genome shotgun (WGS) entry which is preliminary data.</text>
</comment>
<name>A0A6N8CT11_9BACI</name>
<sequence length="85" mass="9745">MGLSDFLNQFTFVFLLFPFLSLVIGIVSYLYFRKFFIAPMVIVFLSFILSLTIYDMSFLILATLYTLLSIAAALLTKFGLYCARD</sequence>
<evidence type="ECO:0000256" key="1">
    <source>
        <dbReference type="SAM" id="Phobius"/>
    </source>
</evidence>
<organism evidence="2 3">
    <name type="scientific">Terrilactibacillus tamarindi</name>
    <dbReference type="NCBI Taxonomy" id="2599694"/>
    <lineage>
        <taxon>Bacteria</taxon>
        <taxon>Bacillati</taxon>
        <taxon>Bacillota</taxon>
        <taxon>Bacilli</taxon>
        <taxon>Bacillales</taxon>
        <taxon>Bacillaceae</taxon>
        <taxon>Terrilactibacillus</taxon>
    </lineage>
</organism>
<dbReference type="InterPro" id="IPR020258">
    <property type="entry name" value="Uncharacterised_YbeF"/>
</dbReference>